<name>A0A0E9WDR7_ANGAN</name>
<organism evidence="1">
    <name type="scientific">Anguilla anguilla</name>
    <name type="common">European freshwater eel</name>
    <name type="synonym">Muraena anguilla</name>
    <dbReference type="NCBI Taxonomy" id="7936"/>
    <lineage>
        <taxon>Eukaryota</taxon>
        <taxon>Metazoa</taxon>
        <taxon>Chordata</taxon>
        <taxon>Craniata</taxon>
        <taxon>Vertebrata</taxon>
        <taxon>Euteleostomi</taxon>
        <taxon>Actinopterygii</taxon>
        <taxon>Neopterygii</taxon>
        <taxon>Teleostei</taxon>
        <taxon>Anguilliformes</taxon>
        <taxon>Anguillidae</taxon>
        <taxon>Anguilla</taxon>
    </lineage>
</organism>
<accession>A0A0E9WDR7</accession>
<protein>
    <submittedName>
        <fullName evidence="1">Uncharacterized protein</fullName>
    </submittedName>
</protein>
<dbReference type="EMBL" id="GBXM01020043">
    <property type="protein sequence ID" value="JAH88534.1"/>
    <property type="molecule type" value="Transcribed_RNA"/>
</dbReference>
<sequence>MTKLSKGRAMYVNISQHSSSHITLGGTTQTKIRILMKFIALPTKAPPTEPSI</sequence>
<evidence type="ECO:0000313" key="1">
    <source>
        <dbReference type="EMBL" id="JAH88534.1"/>
    </source>
</evidence>
<dbReference type="AlphaFoldDB" id="A0A0E9WDR7"/>
<proteinExistence type="predicted"/>
<reference evidence="1" key="2">
    <citation type="journal article" date="2015" name="Fish Shellfish Immunol.">
        <title>Early steps in the European eel (Anguilla anguilla)-Vibrio vulnificus interaction in the gills: Role of the RtxA13 toxin.</title>
        <authorList>
            <person name="Callol A."/>
            <person name="Pajuelo D."/>
            <person name="Ebbesson L."/>
            <person name="Teles M."/>
            <person name="MacKenzie S."/>
            <person name="Amaro C."/>
        </authorList>
    </citation>
    <scope>NUCLEOTIDE SEQUENCE</scope>
</reference>
<reference evidence="1" key="1">
    <citation type="submission" date="2014-11" db="EMBL/GenBank/DDBJ databases">
        <authorList>
            <person name="Amaro Gonzalez C."/>
        </authorList>
    </citation>
    <scope>NUCLEOTIDE SEQUENCE</scope>
</reference>